<protein>
    <submittedName>
        <fullName evidence="1">Uncharacterized protein</fullName>
    </submittedName>
</protein>
<reference evidence="1" key="2">
    <citation type="journal article" date="2016" name="Front. Microbiol.">
        <title>The Regulatory Protein RosR Affects Rhizobium leguminosarum bv. trifolii Protein Profiles, Cell Surface Properties, and Symbiosis with Clover.</title>
        <authorList>
            <person name="Rachwal K."/>
            <person name="Boguszewska A."/>
            <person name="Kopcinska J."/>
            <person name="Karas M."/>
            <person name="Tchorzewski M."/>
            <person name="Janczarek M."/>
        </authorList>
    </citation>
    <scope>NUCLEOTIDE SEQUENCE</scope>
    <source>
        <strain evidence="1">Rt24.2</strain>
    </source>
</reference>
<accession>A0A1C9I6X1</accession>
<name>A0A1C9I6X1_RHILT</name>
<dbReference type="AlphaFoldDB" id="A0A1C9I6X1"/>
<sequence>MLIAGLQCEEIDDVDGADLQLGNGLAQQIDGGERLHGRHVAGAGHDEIGQDGVVLIARPVPDADAGLAMFRRLVHR</sequence>
<reference evidence="1" key="1">
    <citation type="journal article" date="2015" name="BMC Genomics">
        <title>Transcriptome profiling of a Rhizobium leguminosarum bv. trifolii rosR mutant reveals the role of the transcriptional regulator RosR in motility, synthesis of cell-surface components, and other cellular processes.</title>
        <authorList>
            <person name="Rachwal K."/>
            <person name="Matczynska E."/>
            <person name="Janczarek M."/>
        </authorList>
    </citation>
    <scope>NUCLEOTIDE SEQUENCE</scope>
    <source>
        <strain evidence="1">Rt24.2</strain>
    </source>
</reference>
<organism evidence="1">
    <name type="scientific">Rhizobium leguminosarum bv. trifolii</name>
    <dbReference type="NCBI Taxonomy" id="386"/>
    <lineage>
        <taxon>Bacteria</taxon>
        <taxon>Pseudomonadati</taxon>
        <taxon>Pseudomonadota</taxon>
        <taxon>Alphaproteobacteria</taxon>
        <taxon>Hyphomicrobiales</taxon>
        <taxon>Rhizobiaceae</taxon>
        <taxon>Rhizobium/Agrobacterium group</taxon>
        <taxon>Rhizobium</taxon>
    </lineage>
</organism>
<dbReference type="EMBL" id="KX492168">
    <property type="protein sequence ID" value="AOO94532.1"/>
    <property type="molecule type" value="Genomic_DNA"/>
</dbReference>
<evidence type="ECO:0000313" key="1">
    <source>
        <dbReference type="EMBL" id="AOO94532.1"/>
    </source>
</evidence>
<proteinExistence type="predicted"/>